<dbReference type="EMBL" id="LUGH01000170">
    <property type="protein sequence ID" value="OBZ88173.1"/>
    <property type="molecule type" value="Genomic_DNA"/>
</dbReference>
<dbReference type="InterPro" id="IPR018497">
    <property type="entry name" value="Peptidase_M13_C"/>
</dbReference>
<keyword evidence="2" id="KW-0645">Protease</keyword>
<sequence length="744" mass="84559">MATSLVLNSTDEICITKSCIETAASLLQSIDMNVDPCSDFYKYTCSSWIKNAVIPEELAGFGILEVESVMHKDQFRTILEGEYHDLLHATTSHSSFQVTTKKEREKDEETFQVIKDYYTSCVDIESTEYDAFKPFFSELKQLTTTTTTEAQKQLRLTPSVIDVVSYPRSGDGIAIEVGNLFSIEFVPDDNDKSKMALAIMPPYSFQELDVAPLTDIELETLYRTIHSILGYSNATERDRERLNILYRAGLQPLASSDIYSIMDNALSVQKRLFRLTKAWNDPGYFSYNIKGITEAFSFIDWKNIFKHYIPQGQNFNDLNIQVYNSDYFNQLNHYTNLDDPTRVLHKDSIADYLLVNKIYQEAPILDADTRKLVPDNPFQTRSGICVDKVLENFGLVSGRFYSMITFEGEEDRIKLEEMAESIKDSLGDHIKKSDWLDEATRVAAMNKLHAMKKTIGYSTANPDQRSPYEMNEYLDSLDTSASTFYENEKAVAEWVFSKYWGTIGRSMSPTEWIGVATPQIVNAFNLLPKNSIVVSASFAQKPNYDRSYPDYLNYGGIGQTLGHEFSHGFDDIGSQFDADGIERDWWSEETKQKYTQKTKCFVSQYSKEFIRDDDGHKYKIDGSLTLGENIADNEGLAASFDAFKKLKESGKGYNPILPGLQDFSDEALFFINAGRSFCSKPLPGTVKDYISDEHAPDSIRANKLFQNNPDFARIFKCPVGSKMNPKGPKCKICLIGAKIWLLRR</sequence>
<evidence type="ECO:0000259" key="7">
    <source>
        <dbReference type="Pfam" id="PF01431"/>
    </source>
</evidence>
<dbReference type="STRING" id="101091.A0A1C7NGD2"/>
<dbReference type="InParanoid" id="A0A1C7NGD2"/>
<dbReference type="Proteomes" id="UP000093000">
    <property type="component" value="Unassembled WGS sequence"/>
</dbReference>
<reference evidence="9 10" key="1">
    <citation type="submission" date="2016-03" db="EMBL/GenBank/DDBJ databases">
        <title>Choanephora cucurbitarum.</title>
        <authorList>
            <person name="Min B."/>
            <person name="Park H."/>
            <person name="Park J.-H."/>
            <person name="Shin H.-D."/>
            <person name="Choi I.-G."/>
        </authorList>
    </citation>
    <scope>NUCLEOTIDE SEQUENCE [LARGE SCALE GENOMIC DNA]</scope>
    <source>
        <strain evidence="9 10">KUS-F28377</strain>
    </source>
</reference>
<evidence type="ECO:0000256" key="4">
    <source>
        <dbReference type="ARBA" id="ARBA00022801"/>
    </source>
</evidence>
<dbReference type="Pfam" id="PF05649">
    <property type="entry name" value="Peptidase_M13_N"/>
    <property type="match status" value="1"/>
</dbReference>
<dbReference type="AlphaFoldDB" id="A0A1C7NGD2"/>
<dbReference type="GO" id="GO:0005886">
    <property type="term" value="C:plasma membrane"/>
    <property type="evidence" value="ECO:0007669"/>
    <property type="project" value="TreeGrafter"/>
</dbReference>
<dbReference type="Gene3D" id="3.40.390.10">
    <property type="entry name" value="Collagenase (Catalytic Domain)"/>
    <property type="match status" value="1"/>
</dbReference>
<keyword evidence="10" id="KW-1185">Reference proteome</keyword>
<dbReference type="GO" id="GO:0046872">
    <property type="term" value="F:metal ion binding"/>
    <property type="evidence" value="ECO:0007669"/>
    <property type="project" value="UniProtKB-KW"/>
</dbReference>
<keyword evidence="5" id="KW-0862">Zinc</keyword>
<accession>A0A1C7NGD2</accession>
<protein>
    <submittedName>
        <fullName evidence="9">Neprilysin-1</fullName>
    </submittedName>
</protein>
<evidence type="ECO:0000256" key="2">
    <source>
        <dbReference type="ARBA" id="ARBA00022670"/>
    </source>
</evidence>
<evidence type="ECO:0000256" key="1">
    <source>
        <dbReference type="ARBA" id="ARBA00001947"/>
    </source>
</evidence>
<dbReference type="PROSITE" id="PS51885">
    <property type="entry name" value="NEPRILYSIN"/>
    <property type="match status" value="1"/>
</dbReference>
<evidence type="ECO:0000256" key="5">
    <source>
        <dbReference type="ARBA" id="ARBA00022833"/>
    </source>
</evidence>
<keyword evidence="6" id="KW-0482">Metalloprotease</keyword>
<feature type="domain" description="Peptidase M13 N-terminal" evidence="8">
    <location>
        <begin position="36"/>
        <end position="457"/>
    </location>
</feature>
<evidence type="ECO:0000256" key="6">
    <source>
        <dbReference type="ARBA" id="ARBA00023049"/>
    </source>
</evidence>
<dbReference type="InterPro" id="IPR008753">
    <property type="entry name" value="Peptidase_M13_N"/>
</dbReference>
<dbReference type="PANTHER" id="PTHR11733:SF232">
    <property type="entry name" value="NEPRILYSIN METALLOPEPTIDASE FAMILY"/>
    <property type="match status" value="1"/>
</dbReference>
<keyword evidence="3" id="KW-0479">Metal-binding</keyword>
<dbReference type="SUPFAM" id="SSF55486">
    <property type="entry name" value="Metalloproteases ('zincins'), catalytic domain"/>
    <property type="match status" value="1"/>
</dbReference>
<evidence type="ECO:0000313" key="10">
    <source>
        <dbReference type="Proteomes" id="UP000093000"/>
    </source>
</evidence>
<dbReference type="CDD" id="cd08662">
    <property type="entry name" value="M13"/>
    <property type="match status" value="1"/>
</dbReference>
<dbReference type="Pfam" id="PF01431">
    <property type="entry name" value="Peptidase_M13"/>
    <property type="match status" value="1"/>
</dbReference>
<feature type="domain" description="Peptidase M13 C-terminal" evidence="7">
    <location>
        <begin position="522"/>
        <end position="726"/>
    </location>
</feature>
<keyword evidence="4" id="KW-0378">Hydrolase</keyword>
<organism evidence="9 10">
    <name type="scientific">Choanephora cucurbitarum</name>
    <dbReference type="NCBI Taxonomy" id="101091"/>
    <lineage>
        <taxon>Eukaryota</taxon>
        <taxon>Fungi</taxon>
        <taxon>Fungi incertae sedis</taxon>
        <taxon>Mucoromycota</taxon>
        <taxon>Mucoromycotina</taxon>
        <taxon>Mucoromycetes</taxon>
        <taxon>Mucorales</taxon>
        <taxon>Mucorineae</taxon>
        <taxon>Choanephoraceae</taxon>
        <taxon>Choanephoroideae</taxon>
        <taxon>Choanephora</taxon>
    </lineage>
</organism>
<evidence type="ECO:0000256" key="3">
    <source>
        <dbReference type="ARBA" id="ARBA00022723"/>
    </source>
</evidence>
<evidence type="ECO:0000259" key="8">
    <source>
        <dbReference type="Pfam" id="PF05649"/>
    </source>
</evidence>
<dbReference type="InterPro" id="IPR024079">
    <property type="entry name" value="MetalloPept_cat_dom_sf"/>
</dbReference>
<comment type="cofactor">
    <cofactor evidence="1">
        <name>Zn(2+)</name>
        <dbReference type="ChEBI" id="CHEBI:29105"/>
    </cofactor>
</comment>
<dbReference type="InterPro" id="IPR000718">
    <property type="entry name" value="Peptidase_M13"/>
</dbReference>
<dbReference type="GO" id="GO:0004222">
    <property type="term" value="F:metalloendopeptidase activity"/>
    <property type="evidence" value="ECO:0007669"/>
    <property type="project" value="InterPro"/>
</dbReference>
<comment type="caution">
    <text evidence="9">The sequence shown here is derived from an EMBL/GenBank/DDBJ whole genome shotgun (WGS) entry which is preliminary data.</text>
</comment>
<dbReference type="GO" id="GO:0016485">
    <property type="term" value="P:protein processing"/>
    <property type="evidence" value="ECO:0007669"/>
    <property type="project" value="TreeGrafter"/>
</dbReference>
<dbReference type="PANTHER" id="PTHR11733">
    <property type="entry name" value="ZINC METALLOPROTEASE FAMILY M13 NEPRILYSIN-RELATED"/>
    <property type="match status" value="1"/>
</dbReference>
<evidence type="ECO:0000313" key="9">
    <source>
        <dbReference type="EMBL" id="OBZ88173.1"/>
    </source>
</evidence>
<dbReference type="PRINTS" id="PR00786">
    <property type="entry name" value="NEPRILYSIN"/>
</dbReference>
<dbReference type="InterPro" id="IPR042089">
    <property type="entry name" value="Peptidase_M13_dom_2"/>
</dbReference>
<name>A0A1C7NGD2_9FUNG</name>
<dbReference type="Gene3D" id="1.10.1380.10">
    <property type="entry name" value="Neutral endopeptidase , domain2"/>
    <property type="match status" value="1"/>
</dbReference>
<gene>
    <name evidence="9" type="primary">nep-1_1</name>
    <name evidence="9" type="ORF">A0J61_03773</name>
</gene>
<proteinExistence type="predicted"/>
<dbReference type="OrthoDB" id="6475849at2759"/>